<keyword evidence="2" id="KW-0201">Cytochrome c-type biogenesis</keyword>
<reference evidence="6" key="1">
    <citation type="submission" date="2023-07" db="EMBL/GenBank/DDBJ databases">
        <title>Two novel species in the genus Flavivirga.</title>
        <authorList>
            <person name="Kwon K."/>
        </authorList>
    </citation>
    <scope>NUCLEOTIDE SEQUENCE</scope>
    <source>
        <strain evidence="6">KCTC 52353</strain>
    </source>
</reference>
<dbReference type="Gene3D" id="3.40.30.10">
    <property type="entry name" value="Glutaredoxin"/>
    <property type="match status" value="1"/>
</dbReference>
<dbReference type="CDD" id="cd02966">
    <property type="entry name" value="TlpA_like_family"/>
    <property type="match status" value="1"/>
</dbReference>
<feature type="domain" description="Thioredoxin" evidence="5">
    <location>
        <begin position="326"/>
        <end position="492"/>
    </location>
</feature>
<keyword evidence="4" id="KW-0676">Redox-active center</keyword>
<dbReference type="InterPro" id="IPR036249">
    <property type="entry name" value="Thioredoxin-like_sf"/>
</dbReference>
<dbReference type="EMBL" id="JAUOEK010000084">
    <property type="protein sequence ID" value="MDO5969698.1"/>
    <property type="molecule type" value="Genomic_DNA"/>
</dbReference>
<dbReference type="Proteomes" id="UP001176883">
    <property type="component" value="Unassembled WGS sequence"/>
</dbReference>
<comment type="subcellular location">
    <subcellularLocation>
        <location evidence="1">Cell envelope</location>
    </subcellularLocation>
</comment>
<protein>
    <submittedName>
        <fullName evidence="6">Redoxin family protein</fullName>
    </submittedName>
</protein>
<proteinExistence type="predicted"/>
<name>A0ABT8W9E6_9FLAO</name>
<sequence>MRIQRIFIAILIIGLIGCSKKNDKIIISGKINGSIPDKIEFTVPVDGTWFYGTKKSVEPDSLGNFTISMKSDLASFVTLYIPKQTSAVLLVEPGKEYEIDFDLTTKDKKVNIKGTTSSQAQNLYNSFALPEFHVLSMSNELLKDSILSSISSKINTRKQKELTEFQKQLEKQKINKKFYDLAELDRKYYYSALEAEIAAMRYKKHLDSTETQNAQILGIWKRIFEQTQPTDSFNISTPWSFPLMESYINVCQLNSDTVNFDNFEKGKIHSYNINKAKKYLKGKSLEYYYATYILSNSYVNKKNSKELIMLYENFNKEYPNSSYTEHLIGNIQPIIDFHRKISESSINNEIKYVENYKNINTFEELIKILKGKKVFVDIWGTWCTPCKKEFQYKDSLNALLKSKNMETLYICEGRVSEEKIWKEMIKFYNLEGYHIRANKKLLTDVIKKLERVGSFYYPYYILIDENGEIVKNPAKKPSQLNELKEEINKSYVW</sequence>
<dbReference type="Pfam" id="PF08534">
    <property type="entry name" value="Redoxin"/>
    <property type="match status" value="1"/>
</dbReference>
<evidence type="ECO:0000313" key="6">
    <source>
        <dbReference type="EMBL" id="MDO5969698.1"/>
    </source>
</evidence>
<dbReference type="PANTHER" id="PTHR42852:SF6">
    <property type="entry name" value="THIOL:DISULFIDE INTERCHANGE PROTEIN DSBE"/>
    <property type="match status" value="1"/>
</dbReference>
<dbReference type="InterPro" id="IPR050553">
    <property type="entry name" value="Thioredoxin_ResA/DsbE_sf"/>
</dbReference>
<dbReference type="PROSITE" id="PS51257">
    <property type="entry name" value="PROKAR_LIPOPROTEIN"/>
    <property type="match status" value="1"/>
</dbReference>
<dbReference type="InterPro" id="IPR013766">
    <property type="entry name" value="Thioredoxin_domain"/>
</dbReference>
<evidence type="ECO:0000256" key="1">
    <source>
        <dbReference type="ARBA" id="ARBA00004196"/>
    </source>
</evidence>
<organism evidence="6 7">
    <name type="scientific">Flavivirga aquimarina</name>
    <dbReference type="NCBI Taxonomy" id="2027862"/>
    <lineage>
        <taxon>Bacteria</taxon>
        <taxon>Pseudomonadati</taxon>
        <taxon>Bacteroidota</taxon>
        <taxon>Flavobacteriia</taxon>
        <taxon>Flavobacteriales</taxon>
        <taxon>Flavobacteriaceae</taxon>
        <taxon>Flavivirga</taxon>
    </lineage>
</organism>
<comment type="caution">
    <text evidence="6">The sequence shown here is derived from an EMBL/GenBank/DDBJ whole genome shotgun (WGS) entry which is preliminary data.</text>
</comment>
<dbReference type="PANTHER" id="PTHR42852">
    <property type="entry name" value="THIOL:DISULFIDE INTERCHANGE PROTEIN DSBE"/>
    <property type="match status" value="1"/>
</dbReference>
<evidence type="ECO:0000259" key="5">
    <source>
        <dbReference type="PROSITE" id="PS51352"/>
    </source>
</evidence>
<dbReference type="InterPro" id="IPR013740">
    <property type="entry name" value="Redoxin"/>
</dbReference>
<evidence type="ECO:0000313" key="7">
    <source>
        <dbReference type="Proteomes" id="UP001176883"/>
    </source>
</evidence>
<keyword evidence="7" id="KW-1185">Reference proteome</keyword>
<keyword evidence="3" id="KW-1015">Disulfide bond</keyword>
<dbReference type="PROSITE" id="PS51352">
    <property type="entry name" value="THIOREDOXIN_2"/>
    <property type="match status" value="1"/>
</dbReference>
<evidence type="ECO:0000256" key="3">
    <source>
        <dbReference type="ARBA" id="ARBA00023157"/>
    </source>
</evidence>
<dbReference type="RefSeq" id="WP_303277393.1">
    <property type="nucleotide sequence ID" value="NZ_JAUOEK010000084.1"/>
</dbReference>
<evidence type="ECO:0000256" key="4">
    <source>
        <dbReference type="ARBA" id="ARBA00023284"/>
    </source>
</evidence>
<evidence type="ECO:0000256" key="2">
    <source>
        <dbReference type="ARBA" id="ARBA00022748"/>
    </source>
</evidence>
<dbReference type="SUPFAM" id="SSF52833">
    <property type="entry name" value="Thioredoxin-like"/>
    <property type="match status" value="1"/>
</dbReference>
<accession>A0ABT8W9E6</accession>
<gene>
    <name evidence="6" type="ORF">Q4Q35_07750</name>
</gene>